<evidence type="ECO:0000256" key="1">
    <source>
        <dbReference type="SAM" id="Coils"/>
    </source>
</evidence>
<name>A0ABU0LZZ1_9BACT</name>
<keyword evidence="1" id="KW-0175">Coiled coil</keyword>
<feature type="coiled-coil region" evidence="1">
    <location>
        <begin position="4"/>
        <end position="31"/>
    </location>
</feature>
<organism evidence="2 3">
    <name type="scientific">Mycoplasmoides fastidiosum</name>
    <dbReference type="NCBI Taxonomy" id="92758"/>
    <lineage>
        <taxon>Bacteria</taxon>
        <taxon>Bacillati</taxon>
        <taxon>Mycoplasmatota</taxon>
        <taxon>Mycoplasmoidales</taxon>
        <taxon>Mycoplasmoidaceae</taxon>
        <taxon>Mycoplasmoides</taxon>
    </lineage>
</organism>
<reference evidence="2" key="1">
    <citation type="submission" date="2023-07" db="EMBL/GenBank/DDBJ databases">
        <title>Genomic Encyclopedia of Type Strains, Phase IV (KMG-IV): sequencing the most valuable type-strain genomes for metagenomic binning, comparative biology and taxonomic classification.</title>
        <authorList>
            <person name="Goeker M."/>
        </authorList>
    </citation>
    <scope>NUCLEOTIDE SEQUENCE [LARGE SCALE GENOMIC DNA]</scope>
    <source>
        <strain evidence="2">DSM 21204</strain>
    </source>
</reference>
<dbReference type="RefSeq" id="WP_256547847.1">
    <property type="nucleotide sequence ID" value="NZ_CP101809.1"/>
</dbReference>
<proteinExistence type="predicted"/>
<protein>
    <recommendedName>
        <fullName evidence="4">DUF5655 domain-containing protein</fullName>
    </recommendedName>
</protein>
<dbReference type="InterPro" id="IPR011856">
    <property type="entry name" value="tRNA_endonuc-like_dom_sf"/>
</dbReference>
<gene>
    <name evidence="2" type="ORF">J2Z62_000710</name>
</gene>
<dbReference type="Gene3D" id="3.40.1350.10">
    <property type="match status" value="1"/>
</dbReference>
<sequence length="217" mass="25772">MIFILKNKDILEKKEENLFKLEKEIQNIVEKNLETLFGYKILSTEFQTGDYRFDTVAFDEETKSFVIIEYKRGKNESLVDQGYAYLYTFLTKSAEFVLLYNEKNPTANKQKKDFNWSETKLIFISPNFTSYQKDAVNLSKVPFKLFEIKKYGNEIFLIEEVNVQNNTIKNTPFNISDEVVQKVSEEIQVYDEEWHLKNADNFDYILYLIKQSYNLGK</sequence>
<dbReference type="EMBL" id="JAUSWO010000001">
    <property type="protein sequence ID" value="MDQ0514272.1"/>
    <property type="molecule type" value="Genomic_DNA"/>
</dbReference>
<evidence type="ECO:0000313" key="3">
    <source>
        <dbReference type="Proteomes" id="UP001240643"/>
    </source>
</evidence>
<comment type="caution">
    <text evidence="2">The sequence shown here is derived from an EMBL/GenBank/DDBJ whole genome shotgun (WGS) entry which is preliminary data.</text>
</comment>
<keyword evidence="3" id="KW-1185">Reference proteome</keyword>
<dbReference type="Proteomes" id="UP001240643">
    <property type="component" value="Unassembled WGS sequence"/>
</dbReference>
<evidence type="ECO:0000313" key="2">
    <source>
        <dbReference type="EMBL" id="MDQ0514272.1"/>
    </source>
</evidence>
<evidence type="ECO:0008006" key="4">
    <source>
        <dbReference type="Google" id="ProtNLM"/>
    </source>
</evidence>
<accession>A0ABU0LZZ1</accession>